<keyword evidence="5" id="KW-0418">Kinase</keyword>
<evidence type="ECO:0000256" key="5">
    <source>
        <dbReference type="ARBA" id="ARBA00022777"/>
    </source>
</evidence>
<dbReference type="GO" id="GO:0000155">
    <property type="term" value="F:phosphorelay sensor kinase activity"/>
    <property type="evidence" value="ECO:0007669"/>
    <property type="project" value="InterPro"/>
</dbReference>
<dbReference type="InterPro" id="IPR036097">
    <property type="entry name" value="HisK_dim/P_sf"/>
</dbReference>
<dbReference type="InterPro" id="IPR003594">
    <property type="entry name" value="HATPase_dom"/>
</dbReference>
<dbReference type="EC" id="2.7.13.3" evidence="2"/>
<feature type="chain" id="PRO_5037528195" description="histidine kinase" evidence="8">
    <location>
        <begin position="20"/>
        <end position="626"/>
    </location>
</feature>
<evidence type="ECO:0000256" key="3">
    <source>
        <dbReference type="ARBA" id="ARBA00022553"/>
    </source>
</evidence>
<dbReference type="PROSITE" id="PS50109">
    <property type="entry name" value="HIS_KIN"/>
    <property type="match status" value="1"/>
</dbReference>
<dbReference type="CDD" id="cd00082">
    <property type="entry name" value="HisKA"/>
    <property type="match status" value="1"/>
</dbReference>
<evidence type="ECO:0000256" key="1">
    <source>
        <dbReference type="ARBA" id="ARBA00000085"/>
    </source>
</evidence>
<evidence type="ECO:0000259" key="9">
    <source>
        <dbReference type="PROSITE" id="PS50109"/>
    </source>
</evidence>
<dbReference type="Gene3D" id="3.30.565.10">
    <property type="entry name" value="Histidine kinase-like ATPase, C-terminal domain"/>
    <property type="match status" value="1"/>
</dbReference>
<keyword evidence="7" id="KW-0472">Membrane</keyword>
<feature type="transmembrane region" description="Helical" evidence="7">
    <location>
        <begin position="344"/>
        <end position="365"/>
    </location>
</feature>
<dbReference type="PANTHER" id="PTHR43711">
    <property type="entry name" value="TWO-COMPONENT HISTIDINE KINASE"/>
    <property type="match status" value="1"/>
</dbReference>
<dbReference type="InterPro" id="IPR036890">
    <property type="entry name" value="HATPase_C_sf"/>
</dbReference>
<dbReference type="InterPro" id="IPR019734">
    <property type="entry name" value="TPR_rpt"/>
</dbReference>
<keyword evidence="11" id="KW-1185">Reference proteome</keyword>
<dbReference type="InterPro" id="IPR041617">
    <property type="entry name" value="TPR_MalT"/>
</dbReference>
<feature type="signal peptide" evidence="8">
    <location>
        <begin position="1"/>
        <end position="19"/>
    </location>
</feature>
<comment type="catalytic activity">
    <reaction evidence="1">
        <text>ATP + protein L-histidine = ADP + protein N-phospho-L-histidine.</text>
        <dbReference type="EC" id="2.7.13.3"/>
    </reaction>
</comment>
<dbReference type="SUPFAM" id="SSF47384">
    <property type="entry name" value="Homodimeric domain of signal transducing histidine kinase"/>
    <property type="match status" value="1"/>
</dbReference>
<reference evidence="10" key="1">
    <citation type="submission" date="2021-01" db="EMBL/GenBank/DDBJ databases">
        <title>Fulvivirga kasyanovii gen. nov., sp nov., a novel member of the phylum Bacteroidetes isolated from seawater in a mussel farm.</title>
        <authorList>
            <person name="Zhao L.-H."/>
            <person name="Wang Z.-J."/>
        </authorList>
    </citation>
    <scope>NUCLEOTIDE SEQUENCE</scope>
    <source>
        <strain evidence="10">29W222</strain>
    </source>
</reference>
<keyword evidence="7" id="KW-1133">Transmembrane helix</keyword>
<dbReference type="InterPro" id="IPR005467">
    <property type="entry name" value="His_kinase_dom"/>
</dbReference>
<gene>
    <name evidence="10" type="ORF">JMN32_17100</name>
</gene>
<evidence type="ECO:0000256" key="7">
    <source>
        <dbReference type="SAM" id="Phobius"/>
    </source>
</evidence>
<dbReference type="InterPro" id="IPR003661">
    <property type="entry name" value="HisK_dim/P_dom"/>
</dbReference>
<dbReference type="InterPro" id="IPR004358">
    <property type="entry name" value="Sig_transdc_His_kin-like_C"/>
</dbReference>
<comment type="caution">
    <text evidence="10">The sequence shown here is derived from an EMBL/GenBank/DDBJ whole genome shotgun (WGS) entry which is preliminary data.</text>
</comment>
<sequence length="626" mass="71730">MVFRLMIWCLCFFAAQVWGQFTYAQKQGKICDEQVNKRDSISQEILYTNPKRALMLARENLKAVENQQNNDRCKGRVLLTLGLAEQYTNDLVKSVEYLKQANIIFKREEMYVELVESHNLIGGSFYKIGQFDQTIKSTKEALKVARSNDLKGKIPVLYNNLAGAYRELNQFETALEYVNLSIKDLTRQKDFLRLLYAYSTKGEILLSQKKYDSALYFIQKAYDTGEEHNLHVDYSRAFCLYGIAVNHFQLGDIGKAISFGNRAYKTADKEHLIFIQKDIALLMSRIHHRLNNIDSAFFYQSKVFEIEGKIQAKEKTSQLNNIIFREQEEKMQQQIVKTKKQQNLSIIGAIIGFVLLCLLILFIMLNKKIRSLYQQVKVQKETIEVYNYQLATQRDELDSLNQLKDRMFTAVMHDFKTPISTLENMLNLLIKKHMSPDEAVPVSKQLLQVVKQSKTSINNIITWIKSHFEGFTVRRDTIDCDALFSEIKTYHASQANKKSIMIEVDNGVRLNFISDREILFVVLNNLMSNAIKFSNRNGKVSLKSSIKDKIVTFEVSDTGVGISQDIQKKLFGTSNYSTAGTSLEKGTGLGLLICKELIEKIGGDISVESELGEGTTFRVSIPFRNS</sequence>
<proteinExistence type="predicted"/>
<dbReference type="InterPro" id="IPR050736">
    <property type="entry name" value="Sensor_HK_Regulatory"/>
</dbReference>
<keyword evidence="8" id="KW-0732">Signal</keyword>
<dbReference type="SUPFAM" id="SSF48452">
    <property type="entry name" value="TPR-like"/>
    <property type="match status" value="1"/>
</dbReference>
<evidence type="ECO:0000256" key="6">
    <source>
        <dbReference type="ARBA" id="ARBA00023012"/>
    </source>
</evidence>
<dbReference type="Pfam" id="PF02518">
    <property type="entry name" value="HATPase_c"/>
    <property type="match status" value="1"/>
</dbReference>
<evidence type="ECO:0000256" key="8">
    <source>
        <dbReference type="SAM" id="SignalP"/>
    </source>
</evidence>
<evidence type="ECO:0000256" key="2">
    <source>
        <dbReference type="ARBA" id="ARBA00012438"/>
    </source>
</evidence>
<dbReference type="InterPro" id="IPR011990">
    <property type="entry name" value="TPR-like_helical_dom_sf"/>
</dbReference>
<protein>
    <recommendedName>
        <fullName evidence="2">histidine kinase</fullName>
        <ecNumber evidence="2">2.7.13.3</ecNumber>
    </recommendedName>
</protein>
<dbReference type="SMART" id="SM00387">
    <property type="entry name" value="HATPase_c"/>
    <property type="match status" value="1"/>
</dbReference>
<feature type="domain" description="Histidine kinase" evidence="9">
    <location>
        <begin position="410"/>
        <end position="625"/>
    </location>
</feature>
<dbReference type="Gene3D" id="1.25.40.10">
    <property type="entry name" value="Tetratricopeptide repeat domain"/>
    <property type="match status" value="2"/>
</dbReference>
<dbReference type="SMART" id="SM00028">
    <property type="entry name" value="TPR"/>
    <property type="match status" value="5"/>
</dbReference>
<dbReference type="PANTHER" id="PTHR43711:SF1">
    <property type="entry name" value="HISTIDINE KINASE 1"/>
    <property type="match status" value="1"/>
</dbReference>
<evidence type="ECO:0000313" key="10">
    <source>
        <dbReference type="EMBL" id="MBL6448038.1"/>
    </source>
</evidence>
<accession>A0A937KFB9</accession>
<dbReference type="Pfam" id="PF17874">
    <property type="entry name" value="TPR_MalT"/>
    <property type="match status" value="1"/>
</dbReference>
<keyword evidence="4" id="KW-0808">Transferase</keyword>
<dbReference type="AlphaFoldDB" id="A0A937KFB9"/>
<dbReference type="RefSeq" id="WP_202857576.1">
    <property type="nucleotide sequence ID" value="NZ_JAEUGD010000058.1"/>
</dbReference>
<dbReference type="Proteomes" id="UP000614216">
    <property type="component" value="Unassembled WGS sequence"/>
</dbReference>
<keyword evidence="6" id="KW-0902">Two-component regulatory system</keyword>
<evidence type="ECO:0000256" key="4">
    <source>
        <dbReference type="ARBA" id="ARBA00022679"/>
    </source>
</evidence>
<dbReference type="PRINTS" id="PR00344">
    <property type="entry name" value="BCTRLSENSOR"/>
</dbReference>
<dbReference type="SUPFAM" id="SSF55874">
    <property type="entry name" value="ATPase domain of HSP90 chaperone/DNA topoisomerase II/histidine kinase"/>
    <property type="match status" value="1"/>
</dbReference>
<organism evidence="10 11">
    <name type="scientific">Fulvivirga marina</name>
    <dbReference type="NCBI Taxonomy" id="2494733"/>
    <lineage>
        <taxon>Bacteria</taxon>
        <taxon>Pseudomonadati</taxon>
        <taxon>Bacteroidota</taxon>
        <taxon>Cytophagia</taxon>
        <taxon>Cytophagales</taxon>
        <taxon>Fulvivirgaceae</taxon>
        <taxon>Fulvivirga</taxon>
    </lineage>
</organism>
<keyword evidence="3" id="KW-0597">Phosphoprotein</keyword>
<name>A0A937KFB9_9BACT</name>
<dbReference type="Gene3D" id="1.10.287.130">
    <property type="match status" value="1"/>
</dbReference>
<dbReference type="EMBL" id="JAEUGD010000058">
    <property type="protein sequence ID" value="MBL6448038.1"/>
    <property type="molecule type" value="Genomic_DNA"/>
</dbReference>
<keyword evidence="7" id="KW-0812">Transmembrane</keyword>
<evidence type="ECO:0000313" key="11">
    <source>
        <dbReference type="Proteomes" id="UP000614216"/>
    </source>
</evidence>